<organism evidence="1 2">
    <name type="scientific">Nitrospira defluvii</name>
    <dbReference type="NCBI Taxonomy" id="330214"/>
    <lineage>
        <taxon>Bacteria</taxon>
        <taxon>Pseudomonadati</taxon>
        <taxon>Nitrospirota</taxon>
        <taxon>Nitrospiria</taxon>
        <taxon>Nitrospirales</taxon>
        <taxon>Nitrospiraceae</taxon>
        <taxon>Nitrospira</taxon>
    </lineage>
</organism>
<sequence>MRPPHSRAHSGMLITLLAGILLGCQSTPPITEGYPHQQALRGHTKELVLACAGPPLQEREEGAVTMLRYYREAPLLEESMVSSKSSRPTVHHGCWATVVIQHQRVDQVRYRFVPSSVDASNDCEEIFANCPE</sequence>
<name>D8PBW5_9BACT</name>
<keyword evidence="2" id="KW-1185">Reference proteome</keyword>
<evidence type="ECO:0008006" key="3">
    <source>
        <dbReference type="Google" id="ProtNLM"/>
    </source>
</evidence>
<dbReference type="HOGENOM" id="CLU_1913262_0_0_0"/>
<protein>
    <recommendedName>
        <fullName evidence="3">Lipoprotein</fullName>
    </recommendedName>
</protein>
<dbReference type="PROSITE" id="PS51257">
    <property type="entry name" value="PROKAR_LIPOPROTEIN"/>
    <property type="match status" value="1"/>
</dbReference>
<reference evidence="1 2" key="1">
    <citation type="journal article" date="2010" name="Proc. Natl. Acad. Sci. U.S.A.">
        <title>A Nitrospira metagenome illuminates the physiology and evolution of globally important nitrite-oxidizing bacteria.</title>
        <authorList>
            <person name="Lucker S."/>
            <person name="Wagner M."/>
            <person name="Maixner F."/>
            <person name="Pelletier E."/>
            <person name="Koch H."/>
            <person name="Vacherie B."/>
            <person name="Rattei T."/>
            <person name="Sinninghe Damste J."/>
            <person name="Spieck E."/>
            <person name="Le Paslier D."/>
            <person name="Daims H."/>
        </authorList>
    </citation>
    <scope>NUCLEOTIDE SEQUENCE [LARGE SCALE GENOMIC DNA]</scope>
</reference>
<accession>D8PBW5</accession>
<dbReference type="Proteomes" id="UP000001660">
    <property type="component" value="Chromosome"/>
</dbReference>
<gene>
    <name evidence="1" type="ORF">NIDE0962</name>
</gene>
<dbReference type="AlphaFoldDB" id="D8PBW5"/>
<evidence type="ECO:0000313" key="1">
    <source>
        <dbReference type="EMBL" id="CBK40724.1"/>
    </source>
</evidence>
<proteinExistence type="predicted"/>
<dbReference type="EMBL" id="FP929003">
    <property type="protein sequence ID" value="CBK40724.1"/>
    <property type="molecule type" value="Genomic_DNA"/>
</dbReference>
<dbReference type="KEGG" id="nde:NIDE0962"/>
<evidence type="ECO:0000313" key="2">
    <source>
        <dbReference type="Proteomes" id="UP000001660"/>
    </source>
</evidence>